<dbReference type="Proteomes" id="UP001458880">
    <property type="component" value="Unassembled WGS sequence"/>
</dbReference>
<name>A0AAW1I7G0_POPJA</name>
<keyword evidence="2" id="KW-1185">Reference proteome</keyword>
<accession>A0AAW1I7G0</accession>
<protein>
    <submittedName>
        <fullName evidence="1">Uncharacterized protein</fullName>
    </submittedName>
</protein>
<gene>
    <name evidence="1" type="ORF">QE152_g38264</name>
</gene>
<dbReference type="AlphaFoldDB" id="A0AAW1I7G0"/>
<sequence length="121" mass="14277">MVPNAILRKKTSRQKSIMGNNDSTITLKTVPKKAYLHLDRMHPETTPENLLQYLQLAAPEIRFDCEQIRRDNITTSFKITYPIEKIEEVYNPKLWPKGAIIRRYFVPRKNFQETSVKNTKK</sequence>
<comment type="caution">
    <text evidence="1">The sequence shown here is derived from an EMBL/GenBank/DDBJ whole genome shotgun (WGS) entry which is preliminary data.</text>
</comment>
<organism evidence="1 2">
    <name type="scientific">Popillia japonica</name>
    <name type="common">Japanese beetle</name>
    <dbReference type="NCBI Taxonomy" id="7064"/>
    <lineage>
        <taxon>Eukaryota</taxon>
        <taxon>Metazoa</taxon>
        <taxon>Ecdysozoa</taxon>
        <taxon>Arthropoda</taxon>
        <taxon>Hexapoda</taxon>
        <taxon>Insecta</taxon>
        <taxon>Pterygota</taxon>
        <taxon>Neoptera</taxon>
        <taxon>Endopterygota</taxon>
        <taxon>Coleoptera</taxon>
        <taxon>Polyphaga</taxon>
        <taxon>Scarabaeiformia</taxon>
        <taxon>Scarabaeidae</taxon>
        <taxon>Rutelinae</taxon>
        <taxon>Popillia</taxon>
    </lineage>
</organism>
<dbReference type="EMBL" id="JASPKY010000800">
    <property type="protein sequence ID" value="KAK9685157.1"/>
    <property type="molecule type" value="Genomic_DNA"/>
</dbReference>
<reference evidence="1 2" key="1">
    <citation type="journal article" date="2024" name="BMC Genomics">
        <title>De novo assembly and annotation of Popillia japonica's genome with initial clues to its potential as an invasive pest.</title>
        <authorList>
            <person name="Cucini C."/>
            <person name="Boschi S."/>
            <person name="Funari R."/>
            <person name="Cardaioli E."/>
            <person name="Iannotti N."/>
            <person name="Marturano G."/>
            <person name="Paoli F."/>
            <person name="Bruttini M."/>
            <person name="Carapelli A."/>
            <person name="Frati F."/>
            <person name="Nardi F."/>
        </authorList>
    </citation>
    <scope>NUCLEOTIDE SEQUENCE [LARGE SCALE GENOMIC DNA]</scope>
    <source>
        <strain evidence="1">DMR45628</strain>
    </source>
</reference>
<proteinExistence type="predicted"/>
<evidence type="ECO:0000313" key="1">
    <source>
        <dbReference type="EMBL" id="KAK9685157.1"/>
    </source>
</evidence>
<evidence type="ECO:0000313" key="2">
    <source>
        <dbReference type="Proteomes" id="UP001458880"/>
    </source>
</evidence>